<accession>A0A8S8XBK3</accession>
<reference evidence="1" key="1">
    <citation type="submission" date="2021-02" db="EMBL/GenBank/DDBJ databases">
        <title>Genome sequence of Rhodospirillales sp. strain TMPK1 isolated from soil.</title>
        <authorList>
            <person name="Nakai R."/>
            <person name="Kusada H."/>
            <person name="Tamaki H."/>
        </authorList>
    </citation>
    <scope>NUCLEOTIDE SEQUENCE</scope>
    <source>
        <strain evidence="1">TMPK1</strain>
    </source>
</reference>
<proteinExistence type="predicted"/>
<dbReference type="InterPro" id="IPR022025">
    <property type="entry name" value="Amidoligase_2"/>
</dbReference>
<dbReference type="RefSeq" id="WP_420242100.1">
    <property type="nucleotide sequence ID" value="NZ_BOPV01000001.1"/>
</dbReference>
<organism evidence="1 2">
    <name type="scientific">Roseiterribacter gracilis</name>
    <dbReference type="NCBI Taxonomy" id="2812848"/>
    <lineage>
        <taxon>Bacteria</taxon>
        <taxon>Pseudomonadati</taxon>
        <taxon>Pseudomonadota</taxon>
        <taxon>Alphaproteobacteria</taxon>
        <taxon>Rhodospirillales</taxon>
        <taxon>Roseiterribacteraceae</taxon>
        <taxon>Roseiterribacter</taxon>
    </lineage>
</organism>
<dbReference type="Pfam" id="PF12224">
    <property type="entry name" value="Amidoligase_2"/>
    <property type="match status" value="1"/>
</dbReference>
<dbReference type="AlphaFoldDB" id="A0A8S8XBK3"/>
<keyword evidence="2" id="KW-1185">Reference proteome</keyword>
<gene>
    <name evidence="1" type="ORF">TMPK1_12360</name>
</gene>
<dbReference type="EMBL" id="BOPV01000001">
    <property type="protein sequence ID" value="GIL38999.1"/>
    <property type="molecule type" value="Genomic_DNA"/>
</dbReference>
<evidence type="ECO:0008006" key="3">
    <source>
        <dbReference type="Google" id="ProtNLM"/>
    </source>
</evidence>
<comment type="caution">
    <text evidence="1">The sequence shown here is derived from an EMBL/GenBank/DDBJ whole genome shotgun (WGS) entry which is preliminary data.</text>
</comment>
<dbReference type="Proteomes" id="UP000681075">
    <property type="component" value="Unassembled WGS sequence"/>
</dbReference>
<protein>
    <recommendedName>
        <fullName evidence="3">Amidoligase enzyme</fullName>
    </recommendedName>
</protein>
<sequence>MLSPPRPLNAQGLPRRVGVELEFGELDPLPAAQLIADRFGGQQVELGAHRFAVRDSRLGNFTIELDISSAHAEQRANADMLDELIDEMRVAWGHVGKLWMPHEIAAPPVAFDALPEIDALIADLRNAGAVGTEGGLLYAFGLHFNPEVASFEIAHLLSVLRAYLLAAPWLREQGDIDTVRRLSPFIDPFPDDYIAYVIDATYTPGLERFVADYLTWNPTRNRELDLFPLFAHVAPALFASRIDDKQTKPRPTWHWRLPNSRVGVPGWSILPDWSRWVVVERLAEDAARIEALAQLWRKARARDDFDSYLQASRAWIEPLGH</sequence>
<evidence type="ECO:0000313" key="2">
    <source>
        <dbReference type="Proteomes" id="UP000681075"/>
    </source>
</evidence>
<evidence type="ECO:0000313" key="1">
    <source>
        <dbReference type="EMBL" id="GIL38999.1"/>
    </source>
</evidence>
<name>A0A8S8XBK3_9PROT</name>